<dbReference type="InterPro" id="IPR052926">
    <property type="entry name" value="Metallo-beta-lactamase_dom"/>
</dbReference>
<dbReference type="CDD" id="cd07713">
    <property type="entry name" value="DHPS-like_MBL-fold"/>
    <property type="match status" value="1"/>
</dbReference>
<dbReference type="GO" id="GO:0016740">
    <property type="term" value="F:transferase activity"/>
    <property type="evidence" value="ECO:0007669"/>
    <property type="project" value="TreeGrafter"/>
</dbReference>
<organism evidence="1">
    <name type="scientific">marine sediment metagenome</name>
    <dbReference type="NCBI Taxonomy" id="412755"/>
    <lineage>
        <taxon>unclassified sequences</taxon>
        <taxon>metagenomes</taxon>
        <taxon>ecological metagenomes</taxon>
    </lineage>
</organism>
<gene>
    <name evidence="1" type="ORF">S01H1_57743</name>
</gene>
<proteinExistence type="predicted"/>
<reference evidence="1" key="1">
    <citation type="journal article" date="2014" name="Front. Microbiol.">
        <title>High frequency of phylogenetically diverse reductive dehalogenase-homologous genes in deep subseafloor sedimentary metagenomes.</title>
        <authorList>
            <person name="Kawai M."/>
            <person name="Futagami T."/>
            <person name="Toyoda A."/>
            <person name="Takaki Y."/>
            <person name="Nishi S."/>
            <person name="Hori S."/>
            <person name="Arai W."/>
            <person name="Tsubouchi T."/>
            <person name="Morono Y."/>
            <person name="Uchiyama I."/>
            <person name="Ito T."/>
            <person name="Fujiyama A."/>
            <person name="Inagaki F."/>
            <person name="Takami H."/>
        </authorList>
    </citation>
    <scope>NUCLEOTIDE SEQUENCE</scope>
    <source>
        <strain evidence="1">Expedition CK06-06</strain>
    </source>
</reference>
<dbReference type="SUPFAM" id="SSF56281">
    <property type="entry name" value="Metallo-hydrolase/oxidoreductase"/>
    <property type="match status" value="1"/>
</dbReference>
<dbReference type="EMBL" id="BARS01037678">
    <property type="protein sequence ID" value="GAG14824.1"/>
    <property type="molecule type" value="Genomic_DNA"/>
</dbReference>
<evidence type="ECO:0008006" key="2">
    <source>
        <dbReference type="Google" id="ProtNLM"/>
    </source>
</evidence>
<dbReference type="InterPro" id="IPR036866">
    <property type="entry name" value="RibonucZ/Hydroxyglut_hydro"/>
</dbReference>
<comment type="caution">
    <text evidence="1">The sequence shown here is derived from an EMBL/GenBank/DDBJ whole genome shotgun (WGS) entry which is preliminary data.</text>
</comment>
<dbReference type="PANTHER" id="PTHR13754:SF18">
    <property type="entry name" value="7,8-DIHYDROPTERIN-6-METHYL-4-(BETA-D-RIBOFURANOSYL)-AMINOBENZENE-5'-PHOSPHATE SYNTHASE"/>
    <property type="match status" value="1"/>
</dbReference>
<dbReference type="InterPro" id="IPR041712">
    <property type="entry name" value="DHPS-like_MBL-fold"/>
</dbReference>
<dbReference type="PANTHER" id="PTHR13754">
    <property type="entry name" value="METALLO-BETA-LACTAMASE SUPERFAMILY PROTEIN"/>
    <property type="match status" value="1"/>
</dbReference>
<dbReference type="AlphaFoldDB" id="X0V9J4"/>
<name>X0V9J4_9ZZZZ</name>
<dbReference type="Gene3D" id="3.60.15.10">
    <property type="entry name" value="Ribonuclease Z/Hydroxyacylglutathione hydrolase-like"/>
    <property type="match status" value="1"/>
</dbReference>
<protein>
    <recommendedName>
        <fullName evidence="2">Metallo-beta-lactamase domain-containing protein</fullName>
    </recommendedName>
</protein>
<sequence length="210" mass="22834">AHPEIFRPCFEINPDGIRHIGILGQGQAALEQKGAVFTLTRKPLNLMTGATTSGEIQRVTSFEVLEDLYTIVDGAVVQDHEKDDAAVILNFQEGLVIITGCCHAGIVNTMKHAKKITGVDKIYAVIGGLHLIDASEEKIEKSIEALREVEWVFAGHCTGFDGLRRIANVMGDRFGQIHSGAIIHLPVKGDSPPVSTIPTAVRDLNRSYLE</sequence>
<evidence type="ECO:0000313" key="1">
    <source>
        <dbReference type="EMBL" id="GAG14824.1"/>
    </source>
</evidence>
<accession>X0V9J4</accession>
<feature type="non-terminal residue" evidence="1">
    <location>
        <position position="1"/>
    </location>
</feature>